<dbReference type="PANTHER" id="PTHR30121:SF6">
    <property type="entry name" value="SLR6007 PROTEIN"/>
    <property type="match status" value="1"/>
</dbReference>
<proteinExistence type="predicted"/>
<dbReference type="InterPro" id="IPR002789">
    <property type="entry name" value="HerA_central"/>
</dbReference>
<dbReference type="InterPro" id="IPR051162">
    <property type="entry name" value="T4SS_component"/>
</dbReference>
<sequence>MIWTVLNETDQKIKLVSKGSTDGILPKGSFLTVEDNKSKRKFILRVDESKQVVPYSPSPLLSDMDLEYLEADKKCKNEITAYRVKDVFERDDGMVDFIHPTSPARRSSQEEINLAMGMGDKGPKVFVSTVHSNQNRVLRDESGKHITATLPSDFFYHQTLICGKTGSGKTVAMKYLAQYFIEEIKGAVLAVNVKDIDFLQMDRASVSDDEAVLSEWKSLGMSPHGVSNVTMYMPANRRYESVKGINYDICRKITLDVNQIQPEALTGLLQGISDKGALNLPGIFRYWRQYEAEKGKARFTEFVKYFNSKEDSKRFTSISDRGEETPVTIHPGTYDNISRSLESAIDFFDNSSADSLDYDDVLQQGKMSILDFSGDKGPRFGSILLRDLLKKIVDAKDAMMSKVPILIIIDEVHQFYSTDSSREALDDIERICRTGRSKEIGVIFASQSIEDIPKGIPSVVNTQIFFKTDSSSLKSIGVKISPEELEGLRKGFAIASIHDLPQLKILKFPLSLCGVVKNE</sequence>
<dbReference type="Gene3D" id="3.40.50.300">
    <property type="entry name" value="P-loop containing nucleotide triphosphate hydrolases"/>
    <property type="match status" value="1"/>
</dbReference>
<dbReference type="PANTHER" id="PTHR30121">
    <property type="entry name" value="UNCHARACTERIZED PROTEIN YJGR-RELATED"/>
    <property type="match status" value="1"/>
</dbReference>
<reference evidence="2 3" key="1">
    <citation type="submission" date="2016-10" db="EMBL/GenBank/DDBJ databases">
        <title>Complete genome of the TMA-utilizing, human hosted archaeon Methanomethylophilus alvus Gen. nov, sp. nov., strain Mx-05, derived from a pure culture.</title>
        <authorList>
            <person name="Brugere J.-F."/>
            <person name="Ben Hania W."/>
            <person name="Chaudhary P.P."/>
            <person name="Gaci N."/>
            <person name="Borrel G."/>
            <person name="Cao Van Tuat L."/>
            <person name="Fardeau M.-L."/>
            <person name="Harris H.M.B."/>
            <person name="O'Toole P.W."/>
            <person name="Ollivier B."/>
        </authorList>
    </citation>
    <scope>NUCLEOTIDE SEQUENCE [LARGE SCALE GENOMIC DNA]</scope>
    <source>
        <strain evidence="2 3">Mx-05</strain>
    </source>
</reference>
<dbReference type="SUPFAM" id="SSF52540">
    <property type="entry name" value="P-loop containing nucleoside triphosphate hydrolases"/>
    <property type="match status" value="1"/>
</dbReference>
<feature type="domain" description="AAA+ ATPase" evidence="1">
    <location>
        <begin position="155"/>
        <end position="470"/>
    </location>
</feature>
<dbReference type="OMA" id="INTKIFF"/>
<evidence type="ECO:0000313" key="3">
    <source>
        <dbReference type="Proteomes" id="UP000273278"/>
    </source>
</evidence>
<dbReference type="AlphaFoldDB" id="A0A3G3IHS9"/>
<protein>
    <submittedName>
        <fullName evidence="2">ATPase</fullName>
    </submittedName>
</protein>
<gene>
    <name evidence="2" type="ORF">BKD89_06330</name>
</gene>
<dbReference type="InterPro" id="IPR003593">
    <property type="entry name" value="AAA+_ATPase"/>
</dbReference>
<dbReference type="Proteomes" id="UP000273278">
    <property type="component" value="Chromosome"/>
</dbReference>
<evidence type="ECO:0000313" key="2">
    <source>
        <dbReference type="EMBL" id="AYQ55413.1"/>
    </source>
</evidence>
<dbReference type="SMART" id="SM00382">
    <property type="entry name" value="AAA"/>
    <property type="match status" value="1"/>
</dbReference>
<organism evidence="2 3">
    <name type="scientific">Methanomethylophilus alvi</name>
    <dbReference type="NCBI Taxonomy" id="1291540"/>
    <lineage>
        <taxon>Archaea</taxon>
        <taxon>Methanobacteriati</taxon>
        <taxon>Thermoplasmatota</taxon>
        <taxon>Thermoplasmata</taxon>
        <taxon>Methanomassiliicoccales</taxon>
        <taxon>Methanomethylophilaceae</taxon>
        <taxon>Methanomethylophilus</taxon>
    </lineage>
</organism>
<accession>A0A3G3IHS9</accession>
<dbReference type="RefSeq" id="WP_015505179.1">
    <property type="nucleotide sequence ID" value="NZ_CAYARL010000021.1"/>
</dbReference>
<dbReference type="Pfam" id="PF01935">
    <property type="entry name" value="DUF87"/>
    <property type="match status" value="1"/>
</dbReference>
<dbReference type="GeneID" id="41322063"/>
<dbReference type="InterPro" id="IPR033186">
    <property type="entry name" value="HerA_C"/>
</dbReference>
<evidence type="ECO:0000259" key="1">
    <source>
        <dbReference type="SMART" id="SM00382"/>
    </source>
</evidence>
<name>A0A3G3IHS9_9ARCH</name>
<dbReference type="InterPro" id="IPR027417">
    <property type="entry name" value="P-loop_NTPase"/>
</dbReference>
<dbReference type="EMBL" id="CP017686">
    <property type="protein sequence ID" value="AYQ55413.1"/>
    <property type="molecule type" value="Genomic_DNA"/>
</dbReference>
<dbReference type="Pfam" id="PF05872">
    <property type="entry name" value="HerA_C"/>
    <property type="match status" value="1"/>
</dbReference>